<dbReference type="SUPFAM" id="SSF50346">
    <property type="entry name" value="PRC-barrel domain"/>
    <property type="match status" value="1"/>
</dbReference>
<proteinExistence type="inferred from homology"/>
<keyword evidence="1 5" id="KW-0963">Cytoplasm</keyword>
<comment type="subunit">
    <text evidence="5">Binds ribosomal protein uS19.</text>
</comment>
<reference evidence="9 10" key="1">
    <citation type="submission" date="2018-09" db="EMBL/GenBank/DDBJ databases">
        <title>Marinorhizobium profundi gen. nov., sp. nov., isolated from a deep-sea sediment sample from the New Britain Trench and proposal of Marinorhizobiaceae fam. nov. in the order Rhizobiales of the class Alphaproteobacteria.</title>
        <authorList>
            <person name="Cao J."/>
        </authorList>
    </citation>
    <scope>NUCLEOTIDE SEQUENCE [LARGE SCALE GENOMIC DNA]</scope>
    <source>
        <strain evidence="9 10">WS11</strain>
    </source>
</reference>
<dbReference type="InterPro" id="IPR002676">
    <property type="entry name" value="RimM_N"/>
</dbReference>
<dbReference type="EMBL" id="CP032509">
    <property type="protein sequence ID" value="AZN73545.1"/>
    <property type="molecule type" value="Genomic_DNA"/>
</dbReference>
<dbReference type="InterPro" id="IPR056792">
    <property type="entry name" value="PRC_RimM"/>
</dbReference>
<comment type="subcellular location">
    <subcellularLocation>
        <location evidence="5">Cytoplasm</location>
    </subcellularLocation>
</comment>
<dbReference type="GO" id="GO:0042274">
    <property type="term" value="P:ribosomal small subunit biogenesis"/>
    <property type="evidence" value="ECO:0007669"/>
    <property type="project" value="UniProtKB-UniRule"/>
</dbReference>
<dbReference type="OrthoDB" id="9788191at2"/>
<dbReference type="Gene3D" id="2.30.30.240">
    <property type="entry name" value="PRC-barrel domain"/>
    <property type="match status" value="1"/>
</dbReference>
<feature type="region of interest" description="Disordered" evidence="6">
    <location>
        <begin position="170"/>
        <end position="202"/>
    </location>
</feature>
<feature type="domain" description="RimM N-terminal" evidence="7">
    <location>
        <begin position="9"/>
        <end position="86"/>
    </location>
</feature>
<evidence type="ECO:0000256" key="4">
    <source>
        <dbReference type="ARBA" id="ARBA00023186"/>
    </source>
</evidence>
<dbReference type="Pfam" id="PF01782">
    <property type="entry name" value="RimM"/>
    <property type="match status" value="1"/>
</dbReference>
<dbReference type="InterPro" id="IPR011033">
    <property type="entry name" value="PRC_barrel-like_sf"/>
</dbReference>
<evidence type="ECO:0000313" key="10">
    <source>
        <dbReference type="Proteomes" id="UP000268192"/>
    </source>
</evidence>
<accession>A0A3Q8XT97</accession>
<comment type="function">
    <text evidence="5">An accessory protein needed during the final step in the assembly of 30S ribosomal subunit, possibly for assembly of the head region. Essential for efficient processing of 16S rRNA. May be needed both before and after RbfA during the maturation of 16S rRNA. It has affinity for free ribosomal 30S subunits but not for 70S ribosomes.</text>
</comment>
<comment type="domain">
    <text evidence="5">The PRC barrel domain binds ribosomal protein uS19.</text>
</comment>
<dbReference type="SUPFAM" id="SSF50447">
    <property type="entry name" value="Translation proteins"/>
    <property type="match status" value="1"/>
</dbReference>
<keyword evidence="4 5" id="KW-0143">Chaperone</keyword>
<keyword evidence="3 5" id="KW-0698">rRNA processing</keyword>
<dbReference type="KEGG" id="abaw:D5400_03180"/>
<name>A0A3Q8XT97_9HYPH</name>
<sequence length="202" mass="21195">MNSKQMLLMARIGGAHGIKGEVRAQAFTGDPSAVGDYGPLTAADGRTFEILKAKPSKNIVLLTIKGVSDRNAAEALNGLELFIDRDSLPDDALDDGEVYQDDLIGLSVKDGEGTAHGSVIAVHDFGAGIVLEIKPERGPSVMIPFSEAAVPELDVDAGWLLVDPIAAGLVNDGEDERGEEEAASRSNPGSRRRRPPKGPGAD</sequence>
<evidence type="ECO:0000256" key="6">
    <source>
        <dbReference type="SAM" id="MobiDB-lite"/>
    </source>
</evidence>
<dbReference type="GO" id="GO:0006364">
    <property type="term" value="P:rRNA processing"/>
    <property type="evidence" value="ECO:0007669"/>
    <property type="project" value="UniProtKB-UniRule"/>
</dbReference>
<dbReference type="HAMAP" id="MF_00014">
    <property type="entry name" value="Ribosome_mat_RimM"/>
    <property type="match status" value="1"/>
</dbReference>
<dbReference type="NCBIfam" id="TIGR02273">
    <property type="entry name" value="16S_RimM"/>
    <property type="match status" value="1"/>
</dbReference>
<evidence type="ECO:0000256" key="5">
    <source>
        <dbReference type="HAMAP-Rule" id="MF_00014"/>
    </source>
</evidence>
<dbReference type="GO" id="GO:0043022">
    <property type="term" value="F:ribosome binding"/>
    <property type="evidence" value="ECO:0007669"/>
    <property type="project" value="InterPro"/>
</dbReference>
<evidence type="ECO:0000313" key="9">
    <source>
        <dbReference type="EMBL" id="AZN73545.1"/>
    </source>
</evidence>
<evidence type="ECO:0000256" key="1">
    <source>
        <dbReference type="ARBA" id="ARBA00022490"/>
    </source>
</evidence>
<dbReference type="RefSeq" id="WP_126007585.1">
    <property type="nucleotide sequence ID" value="NZ_CP032509.1"/>
</dbReference>
<evidence type="ECO:0000259" key="8">
    <source>
        <dbReference type="Pfam" id="PF24986"/>
    </source>
</evidence>
<dbReference type="InterPro" id="IPR009000">
    <property type="entry name" value="Transl_B-barrel_sf"/>
</dbReference>
<feature type="compositionally biased region" description="Acidic residues" evidence="6">
    <location>
        <begin position="172"/>
        <end position="181"/>
    </location>
</feature>
<keyword evidence="10" id="KW-1185">Reference proteome</keyword>
<dbReference type="AlphaFoldDB" id="A0A3Q8XT97"/>
<dbReference type="GO" id="GO:0005737">
    <property type="term" value="C:cytoplasm"/>
    <property type="evidence" value="ECO:0007669"/>
    <property type="project" value="UniProtKB-SubCell"/>
</dbReference>
<dbReference type="InterPro" id="IPR011961">
    <property type="entry name" value="RimM"/>
</dbReference>
<organism evidence="9 10">
    <name type="scientific">Georhizobium profundi</name>
    <dbReference type="NCBI Taxonomy" id="2341112"/>
    <lineage>
        <taxon>Bacteria</taxon>
        <taxon>Pseudomonadati</taxon>
        <taxon>Pseudomonadota</taxon>
        <taxon>Alphaproteobacteria</taxon>
        <taxon>Hyphomicrobiales</taxon>
        <taxon>Rhizobiaceae</taxon>
        <taxon>Georhizobium</taxon>
    </lineage>
</organism>
<dbReference type="Gene3D" id="2.40.30.60">
    <property type="entry name" value="RimM"/>
    <property type="match status" value="1"/>
</dbReference>
<dbReference type="GO" id="GO:0005840">
    <property type="term" value="C:ribosome"/>
    <property type="evidence" value="ECO:0007669"/>
    <property type="project" value="InterPro"/>
</dbReference>
<evidence type="ECO:0000259" key="7">
    <source>
        <dbReference type="Pfam" id="PF01782"/>
    </source>
</evidence>
<protein>
    <recommendedName>
        <fullName evidence="5">Ribosome maturation factor RimM</fullName>
    </recommendedName>
</protein>
<dbReference type="PANTHER" id="PTHR33692">
    <property type="entry name" value="RIBOSOME MATURATION FACTOR RIMM"/>
    <property type="match status" value="1"/>
</dbReference>
<gene>
    <name evidence="5 9" type="primary">rimM</name>
    <name evidence="9" type="ORF">D5400_03180</name>
</gene>
<comment type="similarity">
    <text evidence="5">Belongs to the RimM family.</text>
</comment>
<keyword evidence="2 5" id="KW-0690">Ribosome biogenesis</keyword>
<evidence type="ECO:0000256" key="3">
    <source>
        <dbReference type="ARBA" id="ARBA00022552"/>
    </source>
</evidence>
<dbReference type="Pfam" id="PF24986">
    <property type="entry name" value="PRC_RimM"/>
    <property type="match status" value="1"/>
</dbReference>
<evidence type="ECO:0000256" key="2">
    <source>
        <dbReference type="ARBA" id="ARBA00022517"/>
    </source>
</evidence>
<dbReference type="InterPro" id="IPR036976">
    <property type="entry name" value="RimM_N_sf"/>
</dbReference>
<feature type="domain" description="Ribosome maturation factor RimM PRC barrel" evidence="8">
    <location>
        <begin position="101"/>
        <end position="164"/>
    </location>
</feature>
<dbReference type="Proteomes" id="UP000268192">
    <property type="component" value="Chromosome"/>
</dbReference>
<dbReference type="PANTHER" id="PTHR33692:SF1">
    <property type="entry name" value="RIBOSOME MATURATION FACTOR RIMM"/>
    <property type="match status" value="1"/>
</dbReference>